<protein>
    <submittedName>
        <fullName evidence="1">Uncharacterized protein</fullName>
    </submittedName>
</protein>
<evidence type="ECO:0000313" key="1">
    <source>
        <dbReference type="EMBL" id="SJZ91779.1"/>
    </source>
</evidence>
<evidence type="ECO:0000313" key="2">
    <source>
        <dbReference type="Proteomes" id="UP000189857"/>
    </source>
</evidence>
<keyword evidence="2" id="KW-1185">Reference proteome</keyword>
<dbReference type="AlphaFoldDB" id="A0A1T4PJZ3"/>
<dbReference type="RefSeq" id="WP_078787836.1">
    <property type="nucleotide sequence ID" value="NZ_FMTO01000011.1"/>
</dbReference>
<reference evidence="1 2" key="1">
    <citation type="submission" date="2017-02" db="EMBL/GenBank/DDBJ databases">
        <authorList>
            <person name="Peterson S.W."/>
        </authorList>
    </citation>
    <scope>NUCLEOTIDE SEQUENCE [LARGE SCALE GENOMIC DNA]</scope>
    <source>
        <strain evidence="1 2">ATCC 17233</strain>
    </source>
</reference>
<proteinExistence type="predicted"/>
<dbReference type="InterPro" id="IPR036540">
    <property type="entry name" value="Pox_vCCI-like_sf"/>
</dbReference>
<name>A0A1T4PJZ3_9FIRM</name>
<sequence length="419" mass="45213">MSNNKISQIKLPNNNEIYDIEGRNVQRISWSDYSNLSEEDKKSNTAYYITNIPLDEGGYKHAEGSVILIDDGKLNEPLKACTVDINPVQSGSGTPSPSNIRPISGWTEANITVADATVSPTVSNTYSIEFEDSGSPLTVYGGRLNVTIGELTVDMVSIDLSSISSFSSDAVNANGFIRYNCLVDDKALNFNLLCSKLEVSSTVVRSNTDTEEISGSLTNNRFYFSINADRLSGDLSTTAGRNQALKTLLQTDDIQVVYELATPTEVSLTPTEITTLYGNNVIWVDSGDMAITYTYESNNQIRMGDEIFSVGSNAQTISGHTVLTDVPADAVFTDTTYSVTPVTISTAQKGSDITVDDITAWNAGSVTTVTYNETTHSIIINNGVLPSLSYTAKNVPNITTENIQVVKDVSVVNSNITDG</sequence>
<organism evidence="1 2">
    <name type="scientific">Eubacterium ruminantium</name>
    <dbReference type="NCBI Taxonomy" id="42322"/>
    <lineage>
        <taxon>Bacteria</taxon>
        <taxon>Bacillati</taxon>
        <taxon>Bacillota</taxon>
        <taxon>Clostridia</taxon>
        <taxon>Eubacteriales</taxon>
        <taxon>Eubacteriaceae</taxon>
        <taxon>Eubacterium</taxon>
    </lineage>
</organism>
<dbReference type="SUPFAM" id="SSF49889">
    <property type="entry name" value="Soluble secreted chemokine inhibitor, VCCI"/>
    <property type="match status" value="1"/>
</dbReference>
<gene>
    <name evidence="1" type="ORF">SAMN02745110_02029</name>
</gene>
<dbReference type="Proteomes" id="UP000189857">
    <property type="component" value="Unassembled WGS sequence"/>
</dbReference>
<dbReference type="EMBL" id="FUXA01000012">
    <property type="protein sequence ID" value="SJZ91779.1"/>
    <property type="molecule type" value="Genomic_DNA"/>
</dbReference>
<accession>A0A1T4PJZ3</accession>